<evidence type="ECO:0000313" key="3">
    <source>
        <dbReference type="Proteomes" id="UP000262257"/>
    </source>
</evidence>
<protein>
    <submittedName>
        <fullName evidence="2">NERD nuclease</fullName>
    </submittedName>
</protein>
<dbReference type="EMBL" id="DPXL01000038">
    <property type="protein sequence ID" value="HCM30666.1"/>
    <property type="molecule type" value="Genomic_DNA"/>
</dbReference>
<sequence length="208" mass="24556">MLFNFIIIVAVIGLIAWISSPKFKGKLGEFTVKVHAKEYLSEEYIMLNDCTLPDEQTGTTQIDHILLSPYGIFIIETKNYQGWIFGGERQKHWTQKIYKKSFKFQNPLYQNYKHIKVLESVLKDVVEPEYLHSIIVFTPQSTFKTPMPANVLQGKAWTDYVKQFQQTVIPAMKLKRIKYRLEKEILEKGWKTDRLHIENLKQKQEEQN</sequence>
<comment type="caution">
    <text evidence="2">The sequence shown here is derived from an EMBL/GenBank/DDBJ whole genome shotgun (WGS) entry which is preliminary data.</text>
</comment>
<organism evidence="2 3">
    <name type="scientific">Acinetobacter radioresistens</name>
    <dbReference type="NCBI Taxonomy" id="40216"/>
    <lineage>
        <taxon>Bacteria</taxon>
        <taxon>Pseudomonadati</taxon>
        <taxon>Pseudomonadota</taxon>
        <taxon>Gammaproteobacteria</taxon>
        <taxon>Moraxellales</taxon>
        <taxon>Moraxellaceae</taxon>
        <taxon>Acinetobacter</taxon>
    </lineage>
</organism>
<name>A0A3D3FXV7_ACIRA</name>
<dbReference type="PROSITE" id="PS50965">
    <property type="entry name" value="NERD"/>
    <property type="match status" value="1"/>
</dbReference>
<dbReference type="AlphaFoldDB" id="A0A3D3FXV7"/>
<proteinExistence type="predicted"/>
<dbReference type="Pfam" id="PF08378">
    <property type="entry name" value="NERD"/>
    <property type="match status" value="1"/>
</dbReference>
<evidence type="ECO:0000259" key="1">
    <source>
        <dbReference type="PROSITE" id="PS50965"/>
    </source>
</evidence>
<accession>A0A3D3FXV7</accession>
<reference evidence="2 3" key="1">
    <citation type="journal article" date="2018" name="Nat. Biotechnol.">
        <title>A standardized bacterial taxonomy based on genome phylogeny substantially revises the tree of life.</title>
        <authorList>
            <person name="Parks D.H."/>
            <person name="Chuvochina M."/>
            <person name="Waite D.W."/>
            <person name="Rinke C."/>
            <person name="Skarshewski A."/>
            <person name="Chaumeil P.A."/>
            <person name="Hugenholtz P."/>
        </authorList>
    </citation>
    <scope>NUCLEOTIDE SEQUENCE [LARGE SCALE GENOMIC DNA]</scope>
    <source>
        <strain evidence="2">UBA10045</strain>
    </source>
</reference>
<gene>
    <name evidence="2" type="ORF">DIC32_02620</name>
</gene>
<dbReference type="InterPro" id="IPR011528">
    <property type="entry name" value="NERD"/>
</dbReference>
<evidence type="ECO:0000313" key="2">
    <source>
        <dbReference type="EMBL" id="HCM30666.1"/>
    </source>
</evidence>
<feature type="domain" description="NERD" evidence="1">
    <location>
        <begin position="24"/>
        <end position="141"/>
    </location>
</feature>
<dbReference type="Proteomes" id="UP000262257">
    <property type="component" value="Unassembled WGS sequence"/>
</dbReference>